<keyword evidence="3" id="KW-0963">Cytoplasm</keyword>
<dbReference type="Pfam" id="PF00611">
    <property type="entry name" value="FCH"/>
    <property type="match status" value="1"/>
</dbReference>
<evidence type="ECO:0000259" key="10">
    <source>
        <dbReference type="PROSITE" id="PS51741"/>
    </source>
</evidence>
<feature type="compositionally biased region" description="Polar residues" evidence="8">
    <location>
        <begin position="661"/>
        <end position="673"/>
    </location>
</feature>
<gene>
    <name evidence="11" type="ORF">C8A04DRAFT_10851</name>
</gene>
<keyword evidence="5" id="KW-0206">Cytoskeleton</keyword>
<dbReference type="PANTHER" id="PTHR23065:SF7">
    <property type="entry name" value="NOSTRIN, ISOFORM H"/>
    <property type="match status" value="1"/>
</dbReference>
<feature type="compositionally biased region" description="Low complexity" evidence="8">
    <location>
        <begin position="472"/>
        <end position="500"/>
    </location>
</feature>
<feature type="compositionally biased region" description="Low complexity" evidence="8">
    <location>
        <begin position="743"/>
        <end position="753"/>
    </location>
</feature>
<dbReference type="GO" id="GO:0120104">
    <property type="term" value="C:mitotic actomyosin contractile ring, proximal layer"/>
    <property type="evidence" value="ECO:0007669"/>
    <property type="project" value="UniProtKB-ARBA"/>
</dbReference>
<comment type="subcellular location">
    <subcellularLocation>
        <location evidence="1">Cytoplasm</location>
        <location evidence="1">Cytoskeleton</location>
    </subcellularLocation>
</comment>
<dbReference type="EMBL" id="MU853570">
    <property type="protein sequence ID" value="KAK4145262.1"/>
    <property type="molecule type" value="Genomic_DNA"/>
</dbReference>
<comment type="caution">
    <text evidence="11">The sequence shown here is derived from an EMBL/GenBank/DDBJ whole genome shotgun (WGS) entry which is preliminary data.</text>
</comment>
<proteinExistence type="predicted"/>
<dbReference type="PROSITE" id="PS50002">
    <property type="entry name" value="SH3"/>
    <property type="match status" value="1"/>
</dbReference>
<feature type="region of interest" description="Disordered" evidence="8">
    <location>
        <begin position="710"/>
        <end position="939"/>
    </location>
</feature>
<keyword evidence="4" id="KW-0597">Phosphoprotein</keyword>
<dbReference type="InterPro" id="IPR001452">
    <property type="entry name" value="SH3_domain"/>
</dbReference>
<feature type="compositionally biased region" description="Polar residues" evidence="8">
    <location>
        <begin position="719"/>
        <end position="730"/>
    </location>
</feature>
<dbReference type="GO" id="GO:0009898">
    <property type="term" value="C:cytoplasmic side of plasma membrane"/>
    <property type="evidence" value="ECO:0007669"/>
    <property type="project" value="TreeGrafter"/>
</dbReference>
<evidence type="ECO:0000256" key="6">
    <source>
        <dbReference type="PROSITE-ProRule" id="PRU00192"/>
    </source>
</evidence>
<dbReference type="InterPro" id="IPR001060">
    <property type="entry name" value="FCH_dom"/>
</dbReference>
<sequence length="1105" mass="118496">MPATISDAPAVALSFANNFWGKDDAGVPPLLERMHNAKQTCDELRAFYGARASIEDEYARKLMSLSRKSLGSQETGTLKSSLDIVRGEVESMAKQHQHVAAQMKSELEEPLAAFAGAMKERRKIVQNTVEKLLKTKVQQTQQVNKTRDRYEQECLKIKGYLAQGHMVMGQEERKNKAKLEKTQISLATSNTEYEAAVKALEETTARWNREWKAAADKFQDLEEERLDFTKSSMWNFTNIASTVCVSDDSSCEKIRLSLEKMEVEKDIFTFIKERGTGQEIPDPPKYINFCRGDVDAQSEVSEDDNYSVAQFPRSINPAFRSSSPQPSMFESHHDPNSALARDLGLGDATTPRGREVTATPSKVPALPPPQELQQQQQQLQLQHQQQQQPPQPQPQPQPPQANNNNNIEYDPNEFAPVPHDPYPMDGMTMLCRPTASDLSTAPSSSSARPSSRDSHSETSFSSQEPPGGGAGSPQQQLQHRQQQQPQQQQLQQQQQQQQQQDSSPASSPDKKVLKKKSGFFQNHSPFRRKSTKEANNPVNSHRNTWAPSSVQNRPQLAAAPGPRDVIGPDHRSASPDPIAANASLALNVGNNVFAVDTPDRKKQAAAPDTPEDDPIALALAELKSVTGGAGGAAGAAGNAGGGRADEGRNGRMSADHYHGISTPTPGTARNSMNNRHDNSVIAAAKRGTPPPSYDQQIQVARLGVPPPAVTSKAMKEASSKFQAQTRSLFSPLSDRPGSGGSTNGFNNSGGSSTRPVTSRANSSDVPRATSPAPPRGVSPRPGSRYHNHSSRTNNGASSAASHRSVSPAPAAPYASGSHRGSVSQLSLASPSSPAVGSPTKRGSDAYYNPSPRGSVSNHNTQEPSMARSVSPALYSPRASAASPVPPSSPYARNAASPAPGSTYSPRTSVQDHHQQHGGHYQSQSGGGYGQRPSSSMSMGRESIHNMAVQLAPAPLSSGGRDSNNYSNNNAGQDDGYSSAGGNGSSMRGRHGRSNTAMSMHGGRNGSGSGPANGMSLYEGAGPVGSRVRSKSVAADPSRYTRDGRAILHFARALYMYQAAIPEELGFTKGDVLAILRHQDDGWWEATVQGGSGQVGLVPSNYLQPC</sequence>
<feature type="compositionally biased region" description="Polar residues" evidence="8">
    <location>
        <begin position="899"/>
        <end position="908"/>
    </location>
</feature>
<feature type="domain" description="SH3" evidence="9">
    <location>
        <begin position="1045"/>
        <end position="1105"/>
    </location>
</feature>
<evidence type="ECO:0000256" key="1">
    <source>
        <dbReference type="ARBA" id="ARBA00004245"/>
    </source>
</evidence>
<dbReference type="GO" id="GO:0106006">
    <property type="term" value="F:cytoskeletal protein-membrane anchor activity"/>
    <property type="evidence" value="ECO:0007669"/>
    <property type="project" value="UniProtKB-ARBA"/>
</dbReference>
<evidence type="ECO:0000256" key="8">
    <source>
        <dbReference type="SAM" id="MobiDB-lite"/>
    </source>
</evidence>
<protein>
    <submittedName>
        <fullName evidence="11">Uncharacterized protein</fullName>
    </submittedName>
</protein>
<feature type="compositionally biased region" description="Polar residues" evidence="8">
    <location>
        <begin position="319"/>
        <end position="328"/>
    </location>
</feature>
<dbReference type="GO" id="GO:0005543">
    <property type="term" value="F:phospholipid binding"/>
    <property type="evidence" value="ECO:0007669"/>
    <property type="project" value="UniProtKB-ARBA"/>
</dbReference>
<accession>A0AAN6V5P8</accession>
<dbReference type="GeneID" id="87813349"/>
<dbReference type="Gene3D" id="2.30.30.40">
    <property type="entry name" value="SH3 Domains"/>
    <property type="match status" value="1"/>
</dbReference>
<feature type="domain" description="F-BAR" evidence="10">
    <location>
        <begin position="13"/>
        <end position="266"/>
    </location>
</feature>
<evidence type="ECO:0000256" key="5">
    <source>
        <dbReference type="ARBA" id="ARBA00023212"/>
    </source>
</evidence>
<feature type="region of interest" description="Disordered" evidence="8">
    <location>
        <begin position="316"/>
        <end position="573"/>
    </location>
</feature>
<feature type="compositionally biased region" description="Basic and acidic residues" evidence="8">
    <location>
        <begin position="643"/>
        <end position="658"/>
    </location>
</feature>
<dbReference type="SMART" id="SM00326">
    <property type="entry name" value="SH3"/>
    <property type="match status" value="1"/>
</dbReference>
<dbReference type="PRINTS" id="PR00452">
    <property type="entry name" value="SH3DOMAIN"/>
</dbReference>
<dbReference type="GO" id="GO:1903475">
    <property type="term" value="P:mitotic actomyosin contractile ring assembly"/>
    <property type="evidence" value="ECO:0007669"/>
    <property type="project" value="UniProtKB-ARBA"/>
</dbReference>
<feature type="compositionally biased region" description="Pro residues" evidence="8">
    <location>
        <begin position="389"/>
        <end position="399"/>
    </location>
</feature>
<dbReference type="FunFam" id="1.20.1270.60:FF:000045">
    <property type="entry name" value="Cell division control protein"/>
    <property type="match status" value="1"/>
</dbReference>
<dbReference type="AlphaFoldDB" id="A0AAN6V5P8"/>
<feature type="compositionally biased region" description="Polar residues" evidence="8">
    <location>
        <begin position="959"/>
        <end position="971"/>
    </location>
</feature>
<dbReference type="InterPro" id="IPR031160">
    <property type="entry name" value="F_BAR_dom"/>
</dbReference>
<evidence type="ECO:0000313" key="11">
    <source>
        <dbReference type="EMBL" id="KAK4145262.1"/>
    </source>
</evidence>
<reference evidence="11" key="2">
    <citation type="submission" date="2023-05" db="EMBL/GenBank/DDBJ databases">
        <authorList>
            <consortium name="Lawrence Berkeley National Laboratory"/>
            <person name="Steindorff A."/>
            <person name="Hensen N."/>
            <person name="Bonometti L."/>
            <person name="Westerberg I."/>
            <person name="Brannstrom I.O."/>
            <person name="Guillou S."/>
            <person name="Cros-Aarteil S."/>
            <person name="Calhoun S."/>
            <person name="Haridas S."/>
            <person name="Kuo A."/>
            <person name="Mondo S."/>
            <person name="Pangilinan J."/>
            <person name="Riley R."/>
            <person name="Labutti K."/>
            <person name="Andreopoulos B."/>
            <person name="Lipzen A."/>
            <person name="Chen C."/>
            <person name="Yanf M."/>
            <person name="Daum C."/>
            <person name="Ng V."/>
            <person name="Clum A."/>
            <person name="Ohm R."/>
            <person name="Martin F."/>
            <person name="Silar P."/>
            <person name="Natvig D."/>
            <person name="Lalanne C."/>
            <person name="Gautier V."/>
            <person name="Ament-Velasquez S.L."/>
            <person name="Kruys A."/>
            <person name="Hutchinson M.I."/>
            <person name="Powell A.J."/>
            <person name="Barry K."/>
            <person name="Miller A.N."/>
            <person name="Grigoriev I.V."/>
            <person name="Debuchy R."/>
            <person name="Gladieux P."/>
            <person name="Thoren M.H."/>
            <person name="Johannesson H."/>
        </authorList>
    </citation>
    <scope>NUCLEOTIDE SEQUENCE</scope>
    <source>
        <strain evidence="11">CBS 141.50</strain>
    </source>
</reference>
<dbReference type="PROSITE" id="PS51741">
    <property type="entry name" value="F_BAR"/>
    <property type="match status" value="1"/>
</dbReference>
<dbReference type="Pfam" id="PF00018">
    <property type="entry name" value="SH3_1"/>
    <property type="match status" value="1"/>
</dbReference>
<dbReference type="SMART" id="SM00055">
    <property type="entry name" value="FCH"/>
    <property type="match status" value="1"/>
</dbReference>
<dbReference type="Proteomes" id="UP001302676">
    <property type="component" value="Unassembled WGS sequence"/>
</dbReference>
<feature type="compositionally biased region" description="Polar residues" evidence="8">
    <location>
        <begin position="790"/>
        <end position="803"/>
    </location>
</feature>
<evidence type="ECO:0000256" key="3">
    <source>
        <dbReference type="ARBA" id="ARBA00022490"/>
    </source>
</evidence>
<dbReference type="InterPro" id="IPR036028">
    <property type="entry name" value="SH3-like_dom_sf"/>
</dbReference>
<feature type="compositionally biased region" description="Polar residues" evidence="8">
    <location>
        <begin position="851"/>
        <end position="863"/>
    </location>
</feature>
<keyword evidence="12" id="KW-1185">Reference proteome</keyword>
<dbReference type="RefSeq" id="XP_062638633.1">
    <property type="nucleotide sequence ID" value="XM_062776736.1"/>
</dbReference>
<evidence type="ECO:0000259" key="9">
    <source>
        <dbReference type="PROSITE" id="PS50002"/>
    </source>
</evidence>
<feature type="compositionally biased region" description="Polar residues" evidence="8">
    <location>
        <begin position="754"/>
        <end position="764"/>
    </location>
</feature>
<dbReference type="InterPro" id="IPR027267">
    <property type="entry name" value="AH/BAR_dom_sf"/>
</dbReference>
<dbReference type="SUPFAM" id="SSF103657">
    <property type="entry name" value="BAR/IMD domain-like"/>
    <property type="match status" value="1"/>
</dbReference>
<evidence type="ECO:0000256" key="7">
    <source>
        <dbReference type="PROSITE-ProRule" id="PRU01077"/>
    </source>
</evidence>
<dbReference type="PANTHER" id="PTHR23065">
    <property type="entry name" value="PROLINE-SERINE-THREONINE PHOSPHATASE INTERACTING PROTEIN 1"/>
    <property type="match status" value="1"/>
</dbReference>
<feature type="compositionally biased region" description="Gly residues" evidence="8">
    <location>
        <begin position="627"/>
        <end position="642"/>
    </location>
</feature>
<feature type="region of interest" description="Disordered" evidence="8">
    <location>
        <begin position="627"/>
        <end position="674"/>
    </location>
</feature>
<feature type="compositionally biased region" description="Low complexity" evidence="8">
    <location>
        <begin position="433"/>
        <end position="449"/>
    </location>
</feature>
<reference evidence="11" key="1">
    <citation type="journal article" date="2023" name="Mol. Phylogenet. Evol.">
        <title>Genome-scale phylogeny and comparative genomics of the fungal order Sordariales.</title>
        <authorList>
            <person name="Hensen N."/>
            <person name="Bonometti L."/>
            <person name="Westerberg I."/>
            <person name="Brannstrom I.O."/>
            <person name="Guillou S."/>
            <person name="Cros-Aarteil S."/>
            <person name="Calhoun S."/>
            <person name="Haridas S."/>
            <person name="Kuo A."/>
            <person name="Mondo S."/>
            <person name="Pangilinan J."/>
            <person name="Riley R."/>
            <person name="LaButti K."/>
            <person name="Andreopoulos B."/>
            <person name="Lipzen A."/>
            <person name="Chen C."/>
            <person name="Yan M."/>
            <person name="Daum C."/>
            <person name="Ng V."/>
            <person name="Clum A."/>
            <person name="Steindorff A."/>
            <person name="Ohm R.A."/>
            <person name="Martin F."/>
            <person name="Silar P."/>
            <person name="Natvig D.O."/>
            <person name="Lalanne C."/>
            <person name="Gautier V."/>
            <person name="Ament-Velasquez S.L."/>
            <person name="Kruys A."/>
            <person name="Hutchinson M.I."/>
            <person name="Powell A.J."/>
            <person name="Barry K."/>
            <person name="Miller A.N."/>
            <person name="Grigoriev I.V."/>
            <person name="Debuchy R."/>
            <person name="Gladieux P."/>
            <person name="Hiltunen Thoren M."/>
            <person name="Johannesson H."/>
        </authorList>
    </citation>
    <scope>NUCLEOTIDE SEQUENCE</scope>
    <source>
        <strain evidence="11">CBS 141.50</strain>
    </source>
</reference>
<name>A0AAN6V5P8_9PEZI</name>
<keyword evidence="2 6" id="KW-0728">SH3 domain</keyword>
<feature type="compositionally biased region" description="Low complexity" evidence="8">
    <location>
        <begin position="804"/>
        <end position="837"/>
    </location>
</feature>
<dbReference type="Gene3D" id="1.20.1270.60">
    <property type="entry name" value="Arfaptin homology (AH) domain/BAR domain"/>
    <property type="match status" value="1"/>
</dbReference>
<keyword evidence="7" id="KW-0175">Coiled coil</keyword>
<feature type="compositionally biased region" description="Low complexity" evidence="8">
    <location>
        <begin position="371"/>
        <end position="388"/>
    </location>
</feature>
<dbReference type="CDD" id="cd07651">
    <property type="entry name" value="F-BAR_PombeCdc15_like"/>
    <property type="match status" value="1"/>
</dbReference>
<evidence type="ECO:0000256" key="2">
    <source>
        <dbReference type="ARBA" id="ARBA00022443"/>
    </source>
</evidence>
<organism evidence="11 12">
    <name type="scientific">Dichotomopilus funicola</name>
    <dbReference type="NCBI Taxonomy" id="1934379"/>
    <lineage>
        <taxon>Eukaryota</taxon>
        <taxon>Fungi</taxon>
        <taxon>Dikarya</taxon>
        <taxon>Ascomycota</taxon>
        <taxon>Pezizomycotina</taxon>
        <taxon>Sordariomycetes</taxon>
        <taxon>Sordariomycetidae</taxon>
        <taxon>Sordariales</taxon>
        <taxon>Chaetomiaceae</taxon>
        <taxon>Dichotomopilus</taxon>
    </lineage>
</organism>
<dbReference type="SUPFAM" id="SSF50044">
    <property type="entry name" value="SH3-domain"/>
    <property type="match status" value="1"/>
</dbReference>
<evidence type="ECO:0000313" key="12">
    <source>
        <dbReference type="Proteomes" id="UP001302676"/>
    </source>
</evidence>
<feature type="compositionally biased region" description="Polar residues" evidence="8">
    <location>
        <begin position="533"/>
        <end position="554"/>
    </location>
</feature>
<feature type="region of interest" description="Disordered" evidence="8">
    <location>
        <begin position="952"/>
        <end position="1028"/>
    </location>
</feature>
<evidence type="ECO:0000256" key="4">
    <source>
        <dbReference type="ARBA" id="ARBA00022553"/>
    </source>
</evidence>
<dbReference type="CDD" id="cd00174">
    <property type="entry name" value="SH3"/>
    <property type="match status" value="1"/>
</dbReference>
<dbReference type="FunFam" id="2.30.30.40:FF:000164">
    <property type="entry name" value="Cell division control protein"/>
    <property type="match status" value="1"/>
</dbReference>